<feature type="compositionally biased region" description="Basic and acidic residues" evidence="1">
    <location>
        <begin position="62"/>
        <end position="101"/>
    </location>
</feature>
<dbReference type="RefSeq" id="WP_009205939.1">
    <property type="nucleotide sequence ID" value="NC_022357.1"/>
</dbReference>
<dbReference type="Pfam" id="PF13511">
    <property type="entry name" value="DUF4124"/>
    <property type="match status" value="1"/>
</dbReference>
<dbReference type="AlphaFoldDB" id="S6B375"/>
<feature type="domain" description="DUF4124" evidence="3">
    <location>
        <begin position="10"/>
        <end position="62"/>
    </location>
</feature>
<evidence type="ECO:0000256" key="2">
    <source>
        <dbReference type="SAM" id="SignalP"/>
    </source>
</evidence>
<protein>
    <recommendedName>
        <fullName evidence="3">DUF4124 domain-containing protein</fullName>
    </recommendedName>
</protein>
<proteinExistence type="predicted"/>
<gene>
    <name evidence="4" type="ORF">SCD_n01278</name>
</gene>
<dbReference type="EMBL" id="AP013066">
    <property type="protein sequence ID" value="BAN35107.1"/>
    <property type="molecule type" value="Genomic_DNA"/>
</dbReference>
<dbReference type="KEGG" id="sdr:SCD_n01278"/>
<evidence type="ECO:0000259" key="3">
    <source>
        <dbReference type="Pfam" id="PF13511"/>
    </source>
</evidence>
<feature type="chain" id="PRO_5004536328" description="DUF4124 domain-containing protein" evidence="2">
    <location>
        <begin position="20"/>
        <end position="154"/>
    </location>
</feature>
<dbReference type="STRING" id="1163617.SCD_n01278"/>
<feature type="region of interest" description="Disordered" evidence="1">
    <location>
        <begin position="32"/>
        <end position="106"/>
    </location>
</feature>
<dbReference type="OrthoDB" id="8794394at2"/>
<dbReference type="HOGENOM" id="CLU_108835_1_0_4"/>
<organism evidence="4 5">
    <name type="scientific">Sulfuricella denitrificans (strain DSM 22764 / NBRC 105220 / skB26)</name>
    <dbReference type="NCBI Taxonomy" id="1163617"/>
    <lineage>
        <taxon>Bacteria</taxon>
        <taxon>Pseudomonadati</taxon>
        <taxon>Pseudomonadota</taxon>
        <taxon>Betaproteobacteria</taxon>
        <taxon>Nitrosomonadales</taxon>
        <taxon>Sulfuricellaceae</taxon>
        <taxon>Sulfuricella</taxon>
    </lineage>
</organism>
<keyword evidence="5" id="KW-1185">Reference proteome</keyword>
<keyword evidence="2" id="KW-0732">Signal</keyword>
<name>S6B375_SULDS</name>
<sequence length="154" mass="17294">MRQLLTIVSMLVLATAAQAGVTRWVDAEGKVHYSDQTPPPTAKSQKNLNLKNNPTLPQATPDSKDGEKTLAERELESRKRKVQAEETAAKQAKDQEEEKSRKANCAQARNQLQALQEGQRMTKFNEKGERVFLEDNDRAKAIEEAKKSADSWCK</sequence>
<dbReference type="Proteomes" id="UP000015559">
    <property type="component" value="Chromosome"/>
</dbReference>
<dbReference type="InterPro" id="IPR025392">
    <property type="entry name" value="DUF4124"/>
</dbReference>
<evidence type="ECO:0000313" key="4">
    <source>
        <dbReference type="EMBL" id="BAN35107.1"/>
    </source>
</evidence>
<evidence type="ECO:0000313" key="5">
    <source>
        <dbReference type="Proteomes" id="UP000015559"/>
    </source>
</evidence>
<feature type="signal peptide" evidence="2">
    <location>
        <begin position="1"/>
        <end position="19"/>
    </location>
</feature>
<reference evidence="4 5" key="1">
    <citation type="journal article" date="2012" name="Appl. Environ. Microbiol.">
        <title>Draft genome sequence of a psychrotolerant sulfur-oxidizing bacterium, Sulfuricella denitrificans skB26, and proteomic insights into cold adaptation.</title>
        <authorList>
            <person name="Watanabe T."/>
            <person name="Kojima H."/>
            <person name="Fukui M."/>
        </authorList>
    </citation>
    <scope>NUCLEOTIDE SEQUENCE [LARGE SCALE GENOMIC DNA]</scope>
    <source>
        <strain evidence="5">skB26</strain>
    </source>
</reference>
<accession>S6B375</accession>
<evidence type="ECO:0000256" key="1">
    <source>
        <dbReference type="SAM" id="MobiDB-lite"/>
    </source>
</evidence>